<dbReference type="EMBL" id="UINC01001647">
    <property type="protein sequence ID" value="SUZ85681.1"/>
    <property type="molecule type" value="Genomic_DNA"/>
</dbReference>
<gene>
    <name evidence="4" type="ORF">METZ01_LOCUS38535</name>
</gene>
<dbReference type="Gene3D" id="3.40.50.2000">
    <property type="entry name" value="Glycogen Phosphorylase B"/>
    <property type="match status" value="2"/>
</dbReference>
<dbReference type="GO" id="GO:0009103">
    <property type="term" value="P:lipopolysaccharide biosynthetic process"/>
    <property type="evidence" value="ECO:0007669"/>
    <property type="project" value="TreeGrafter"/>
</dbReference>
<dbReference type="GO" id="GO:0016757">
    <property type="term" value="F:glycosyltransferase activity"/>
    <property type="evidence" value="ECO:0007669"/>
    <property type="project" value="InterPro"/>
</dbReference>
<evidence type="ECO:0000313" key="4">
    <source>
        <dbReference type="EMBL" id="SUZ85681.1"/>
    </source>
</evidence>
<reference evidence="4" key="1">
    <citation type="submission" date="2018-05" db="EMBL/GenBank/DDBJ databases">
        <authorList>
            <person name="Lanie J.A."/>
            <person name="Ng W.-L."/>
            <person name="Kazmierczak K.M."/>
            <person name="Andrzejewski T.M."/>
            <person name="Davidsen T.M."/>
            <person name="Wayne K.J."/>
            <person name="Tettelin H."/>
            <person name="Glass J.I."/>
            <person name="Rusch D."/>
            <person name="Podicherti R."/>
            <person name="Tsui H.-C.T."/>
            <person name="Winkler M.E."/>
        </authorList>
    </citation>
    <scope>NUCLEOTIDE SEQUENCE</scope>
</reference>
<evidence type="ECO:0008006" key="5">
    <source>
        <dbReference type="Google" id="ProtNLM"/>
    </source>
</evidence>
<dbReference type="AlphaFoldDB" id="A0A381R1T6"/>
<proteinExistence type="predicted"/>
<evidence type="ECO:0000256" key="1">
    <source>
        <dbReference type="ARBA" id="ARBA00022679"/>
    </source>
</evidence>
<feature type="domain" description="Glycosyl transferase family 1" evidence="2">
    <location>
        <begin position="187"/>
        <end position="342"/>
    </location>
</feature>
<name>A0A381R1T6_9ZZZZ</name>
<dbReference type="Pfam" id="PF13439">
    <property type="entry name" value="Glyco_transf_4"/>
    <property type="match status" value="1"/>
</dbReference>
<dbReference type="InterPro" id="IPR028098">
    <property type="entry name" value="Glyco_trans_4-like_N"/>
</dbReference>
<dbReference type="PANTHER" id="PTHR46401">
    <property type="entry name" value="GLYCOSYLTRANSFERASE WBBK-RELATED"/>
    <property type="match status" value="1"/>
</dbReference>
<dbReference type="Pfam" id="PF00534">
    <property type="entry name" value="Glycos_transf_1"/>
    <property type="match status" value="1"/>
</dbReference>
<evidence type="ECO:0000259" key="2">
    <source>
        <dbReference type="Pfam" id="PF00534"/>
    </source>
</evidence>
<dbReference type="SUPFAM" id="SSF53756">
    <property type="entry name" value="UDP-Glycosyltransferase/glycogen phosphorylase"/>
    <property type="match status" value="1"/>
</dbReference>
<keyword evidence="1" id="KW-0808">Transferase</keyword>
<dbReference type="PANTHER" id="PTHR46401:SF2">
    <property type="entry name" value="GLYCOSYLTRANSFERASE WBBK-RELATED"/>
    <property type="match status" value="1"/>
</dbReference>
<protein>
    <recommendedName>
        <fullName evidence="5">Glycosyl transferase family 1 domain-containing protein</fullName>
    </recommendedName>
</protein>
<evidence type="ECO:0000259" key="3">
    <source>
        <dbReference type="Pfam" id="PF13439"/>
    </source>
</evidence>
<accession>A0A381R1T6</accession>
<dbReference type="InterPro" id="IPR001296">
    <property type="entry name" value="Glyco_trans_1"/>
</dbReference>
<sequence>MNIVVIGPYFPYRGGISDTNQELCENLQKLGHSVIVFTFSLQYPSIFFPGKTQLSSKSDSPKIQAKRIINSINPFNWISTAKKINDIDPDILISCYWTPYMAPSFSFINRIINKKIQKIGLIHNAFPHEDNFLQKSLLKFYLNSIDKHVTLSKNVMKQIKKIHNIKNGITLFLPVPKKFGEPINKNLAKEKLNLSKDSIYILFFGLIRQYKGLDILIKSMSTIIQGKNEVKLLIVGESYKSIKKYKKIIDRKNLKNNILFKDKYIDENEIKYWFCSSDLVIQPYKKASQSGISSLAFQFEIPTVATNINGLSEYITDNQDGFISEPNHKDLSNKILFAIDYDKELIIKEIRIKKEKYNWKSFVSQLIK</sequence>
<organism evidence="4">
    <name type="scientific">marine metagenome</name>
    <dbReference type="NCBI Taxonomy" id="408172"/>
    <lineage>
        <taxon>unclassified sequences</taxon>
        <taxon>metagenomes</taxon>
        <taxon>ecological metagenomes</taxon>
    </lineage>
</organism>
<feature type="domain" description="Glycosyltransferase subfamily 4-like N-terminal" evidence="3">
    <location>
        <begin position="14"/>
        <end position="166"/>
    </location>
</feature>